<dbReference type="EMBL" id="JBBYHS010000023">
    <property type="protein sequence ID" value="MEL1255773.1"/>
    <property type="molecule type" value="Genomic_DNA"/>
</dbReference>
<dbReference type="RefSeq" id="WP_341694507.1">
    <property type="nucleotide sequence ID" value="NZ_JBBYHS010000023.1"/>
</dbReference>
<organism evidence="1 2">
    <name type="scientific">Flavobacterium calami</name>
    <dbReference type="NCBI Taxonomy" id="3139144"/>
    <lineage>
        <taxon>Bacteria</taxon>
        <taxon>Pseudomonadati</taxon>
        <taxon>Bacteroidota</taxon>
        <taxon>Flavobacteriia</taxon>
        <taxon>Flavobacteriales</taxon>
        <taxon>Flavobacteriaceae</taxon>
        <taxon>Flavobacterium</taxon>
    </lineage>
</organism>
<protein>
    <submittedName>
        <fullName evidence="1">Uncharacterized protein</fullName>
    </submittedName>
</protein>
<keyword evidence="2" id="KW-1185">Reference proteome</keyword>
<evidence type="ECO:0000313" key="2">
    <source>
        <dbReference type="Proteomes" id="UP001485226"/>
    </source>
</evidence>
<dbReference type="Proteomes" id="UP001485226">
    <property type="component" value="Unassembled WGS sequence"/>
</dbReference>
<proteinExistence type="predicted"/>
<comment type="caution">
    <text evidence="1">The sequence shown here is derived from an EMBL/GenBank/DDBJ whole genome shotgun (WGS) entry which is preliminary data.</text>
</comment>
<evidence type="ECO:0000313" key="1">
    <source>
        <dbReference type="EMBL" id="MEL1255773.1"/>
    </source>
</evidence>
<sequence>MAINKTAKNLNIKIKNTHTSFSGTMHETAEKIVIVATKENLTFISGKKINIKGNKS</sequence>
<accession>A0ABU9IV62</accession>
<gene>
    <name evidence="1" type="ORF">AAEO57_18415</name>
</gene>
<name>A0ABU9IV62_9FLAO</name>
<reference evidence="1 2" key="1">
    <citation type="submission" date="2024-04" db="EMBL/GenBank/DDBJ databases">
        <title>Flavobacterium sp. DGU38 16S ribosomal RNA gene Genome sequencing and assembly.</title>
        <authorList>
            <person name="Park S."/>
        </authorList>
    </citation>
    <scope>NUCLEOTIDE SEQUENCE [LARGE SCALE GENOMIC DNA]</scope>
    <source>
        <strain evidence="1 2">DGU38</strain>
    </source>
</reference>